<dbReference type="AlphaFoldDB" id="A0AA35X5U0"/>
<dbReference type="EMBL" id="CASHTH010003016">
    <property type="protein sequence ID" value="CAI8038862.1"/>
    <property type="molecule type" value="Genomic_DNA"/>
</dbReference>
<organism evidence="1 2">
    <name type="scientific">Geodia barretti</name>
    <name type="common">Barrett's horny sponge</name>
    <dbReference type="NCBI Taxonomy" id="519541"/>
    <lineage>
        <taxon>Eukaryota</taxon>
        <taxon>Metazoa</taxon>
        <taxon>Porifera</taxon>
        <taxon>Demospongiae</taxon>
        <taxon>Heteroscleromorpha</taxon>
        <taxon>Tetractinellida</taxon>
        <taxon>Astrophorina</taxon>
        <taxon>Geodiidae</taxon>
        <taxon>Geodia</taxon>
    </lineage>
</organism>
<sequence>MLGPLTRHTSFAMNPSLQNLSSDGGVYEGLPTHYGLNLVNQKITFPRDDNYSDDELAFLPYFTYFFTAKNQKPTSVLEEQMLDYVTLSLQRAWQIVKKEKSSLWTAIYAYAMDLVNDPDLIEALVWNLRTWPLELVEWNTTNSHRLDITFNPEQDRWIATTPR</sequence>
<dbReference type="Proteomes" id="UP001174909">
    <property type="component" value="Unassembled WGS sequence"/>
</dbReference>
<evidence type="ECO:0000313" key="1">
    <source>
        <dbReference type="EMBL" id="CAI8038862.1"/>
    </source>
</evidence>
<name>A0AA35X5U0_GEOBA</name>
<comment type="caution">
    <text evidence="1">The sequence shown here is derived from an EMBL/GenBank/DDBJ whole genome shotgun (WGS) entry which is preliminary data.</text>
</comment>
<proteinExistence type="predicted"/>
<evidence type="ECO:0000313" key="2">
    <source>
        <dbReference type="Proteomes" id="UP001174909"/>
    </source>
</evidence>
<gene>
    <name evidence="1" type="ORF">GBAR_LOCUS21655</name>
</gene>
<keyword evidence="2" id="KW-1185">Reference proteome</keyword>
<reference evidence="1" key="1">
    <citation type="submission" date="2023-03" db="EMBL/GenBank/DDBJ databases">
        <authorList>
            <person name="Steffen K."/>
            <person name="Cardenas P."/>
        </authorList>
    </citation>
    <scope>NUCLEOTIDE SEQUENCE</scope>
</reference>
<protein>
    <submittedName>
        <fullName evidence="1">Uncharacterized protein</fullName>
    </submittedName>
</protein>
<accession>A0AA35X5U0</accession>